<reference evidence="3" key="1">
    <citation type="submission" date="2018-05" db="EMBL/GenBank/DDBJ databases">
        <authorList>
            <person name="Lanie J.A."/>
            <person name="Ng W.-L."/>
            <person name="Kazmierczak K.M."/>
            <person name="Andrzejewski T.M."/>
            <person name="Davidsen T.M."/>
            <person name="Wayne K.J."/>
            <person name="Tettelin H."/>
            <person name="Glass J.I."/>
            <person name="Rusch D."/>
            <person name="Podicherti R."/>
            <person name="Tsui H.-C.T."/>
            <person name="Winkler M.E."/>
        </authorList>
    </citation>
    <scope>NUCLEOTIDE SEQUENCE</scope>
</reference>
<evidence type="ECO:0000256" key="1">
    <source>
        <dbReference type="ARBA" id="ARBA00006484"/>
    </source>
</evidence>
<accession>A0A381NA60</accession>
<evidence type="ECO:0000313" key="3">
    <source>
        <dbReference type="EMBL" id="SUZ51501.1"/>
    </source>
</evidence>
<dbReference type="PANTHER" id="PTHR24321">
    <property type="entry name" value="DEHYDROGENASES, SHORT CHAIN"/>
    <property type="match status" value="1"/>
</dbReference>
<dbReference type="InterPro" id="IPR036291">
    <property type="entry name" value="NAD(P)-bd_dom_sf"/>
</dbReference>
<dbReference type="SUPFAM" id="SSF51735">
    <property type="entry name" value="NAD(P)-binding Rossmann-fold domains"/>
    <property type="match status" value="1"/>
</dbReference>
<dbReference type="GO" id="GO:0016491">
    <property type="term" value="F:oxidoreductase activity"/>
    <property type="evidence" value="ECO:0007669"/>
    <property type="project" value="UniProtKB-KW"/>
</dbReference>
<evidence type="ECO:0000256" key="2">
    <source>
        <dbReference type="ARBA" id="ARBA00023002"/>
    </source>
</evidence>
<dbReference type="Gene3D" id="3.40.50.720">
    <property type="entry name" value="NAD(P)-binding Rossmann-like Domain"/>
    <property type="match status" value="1"/>
</dbReference>
<name>A0A381NA60_9ZZZZ</name>
<proteinExistence type="inferred from homology"/>
<sequence>MADGTRTLLVGDGPLADGLHDGLVDRGHVVAQVVPAHAGARSDAGTGSGAGISAGISAAVGLIGEVDLVVHVPQTPSSPTPLLDQSTEQWVEACEAPMAEAFAVARTCRPHLADRARLVWVVSTVAMGGAAGFAGSAAASEGIRALAKGAARQWGPDGLTTAVLAVAPEVAFTPEAGAEVAATTTLADPALGRPGDPYGDLAPLLDLLADPAARFVTGATLVADGGVWMSP</sequence>
<keyword evidence="2" id="KW-0560">Oxidoreductase</keyword>
<dbReference type="PANTHER" id="PTHR24321:SF8">
    <property type="entry name" value="ESTRADIOL 17-BETA-DEHYDROGENASE 8-RELATED"/>
    <property type="match status" value="1"/>
</dbReference>
<comment type="similarity">
    <text evidence="1">Belongs to the short-chain dehydrogenases/reductases (SDR) family.</text>
</comment>
<protein>
    <submittedName>
        <fullName evidence="3">Uncharacterized protein</fullName>
    </submittedName>
</protein>
<dbReference type="Pfam" id="PF13561">
    <property type="entry name" value="adh_short_C2"/>
    <property type="match status" value="1"/>
</dbReference>
<organism evidence="3">
    <name type="scientific">marine metagenome</name>
    <dbReference type="NCBI Taxonomy" id="408172"/>
    <lineage>
        <taxon>unclassified sequences</taxon>
        <taxon>metagenomes</taxon>
        <taxon>ecological metagenomes</taxon>
    </lineage>
</organism>
<gene>
    <name evidence="3" type="ORF">METZ01_LOCUS4355</name>
</gene>
<dbReference type="InterPro" id="IPR002347">
    <property type="entry name" value="SDR_fam"/>
</dbReference>
<dbReference type="AlphaFoldDB" id="A0A381NA60"/>
<dbReference type="EMBL" id="UINC01000223">
    <property type="protein sequence ID" value="SUZ51501.1"/>
    <property type="molecule type" value="Genomic_DNA"/>
</dbReference>